<keyword evidence="1" id="KW-1133">Transmembrane helix</keyword>
<dbReference type="EMBL" id="JBANQN010000006">
    <property type="protein sequence ID" value="KAK6787096.1"/>
    <property type="molecule type" value="Genomic_DNA"/>
</dbReference>
<keyword evidence="1" id="KW-0812">Transmembrane</keyword>
<proteinExistence type="predicted"/>
<evidence type="ECO:0000313" key="2">
    <source>
        <dbReference type="EMBL" id="KAK6787096.1"/>
    </source>
</evidence>
<reference evidence="2 3" key="1">
    <citation type="submission" date="2024-02" db="EMBL/GenBank/DDBJ databases">
        <title>de novo genome assembly of Solanum bulbocastanum strain 11H21.</title>
        <authorList>
            <person name="Hosaka A.J."/>
        </authorList>
    </citation>
    <scope>NUCLEOTIDE SEQUENCE [LARGE SCALE GENOMIC DNA]</scope>
    <source>
        <tissue evidence="2">Young leaves</tissue>
    </source>
</reference>
<organism evidence="2 3">
    <name type="scientific">Solanum bulbocastanum</name>
    <name type="common">Wild potato</name>
    <dbReference type="NCBI Taxonomy" id="147425"/>
    <lineage>
        <taxon>Eukaryota</taxon>
        <taxon>Viridiplantae</taxon>
        <taxon>Streptophyta</taxon>
        <taxon>Embryophyta</taxon>
        <taxon>Tracheophyta</taxon>
        <taxon>Spermatophyta</taxon>
        <taxon>Magnoliopsida</taxon>
        <taxon>eudicotyledons</taxon>
        <taxon>Gunneridae</taxon>
        <taxon>Pentapetalae</taxon>
        <taxon>asterids</taxon>
        <taxon>lamiids</taxon>
        <taxon>Solanales</taxon>
        <taxon>Solanaceae</taxon>
        <taxon>Solanoideae</taxon>
        <taxon>Solaneae</taxon>
        <taxon>Solanum</taxon>
    </lineage>
</organism>
<sequence>MKNVGRTVRFVVDGREMSPVGDSLNSPSSVSLFSNFNARNKMKTTARALLLPLFAGTGNACIFYLAQAMGIFRRLAGLLGFSKDEGHEVRDVEDENVGPHTNLPRKGFSVPVQVPVSRDLPGPILVQCNRGAGGVQGLRWYVKRLRIDEDGDVADEFLNEIPPDAPSSTEENNRKFRKFELKYTTKPAKVTSQELSAAGKIKYRVEYQGKLETNSVFMWGGTDGGFSFLLALICEKLVPGSDETQNSMILLLKLPVYTCY</sequence>
<keyword evidence="3" id="KW-1185">Reference proteome</keyword>
<keyword evidence="1" id="KW-0472">Membrane</keyword>
<feature type="transmembrane region" description="Helical" evidence="1">
    <location>
        <begin position="48"/>
        <end position="66"/>
    </location>
</feature>
<comment type="caution">
    <text evidence="2">The sequence shown here is derived from an EMBL/GenBank/DDBJ whole genome shotgun (WGS) entry which is preliminary data.</text>
</comment>
<gene>
    <name evidence="2" type="ORF">RDI58_015621</name>
</gene>
<name>A0AAN8TKF5_SOLBU</name>
<dbReference type="PANTHER" id="PTHR35750:SF1">
    <property type="entry name" value="PHOSPHOLIPID HYDROPEROXIDE GLUTATHIONE PEROXIDASE"/>
    <property type="match status" value="1"/>
</dbReference>
<evidence type="ECO:0000256" key="1">
    <source>
        <dbReference type="SAM" id="Phobius"/>
    </source>
</evidence>
<dbReference type="PANTHER" id="PTHR35750">
    <property type="entry name" value="PHOSPHOLIPID HYDROPEROXIDE GLUTATHIONE PEROXIDASE"/>
    <property type="match status" value="1"/>
</dbReference>
<accession>A0AAN8TKF5</accession>
<evidence type="ECO:0000313" key="3">
    <source>
        <dbReference type="Proteomes" id="UP001371456"/>
    </source>
</evidence>
<dbReference type="Proteomes" id="UP001371456">
    <property type="component" value="Unassembled WGS sequence"/>
</dbReference>
<protein>
    <submittedName>
        <fullName evidence="2">Uncharacterized protein</fullName>
    </submittedName>
</protein>
<dbReference type="AlphaFoldDB" id="A0AAN8TKF5"/>